<feature type="region of interest" description="Disordered" evidence="1">
    <location>
        <begin position="1"/>
        <end position="29"/>
    </location>
</feature>
<comment type="caution">
    <text evidence="3">The sequence shown here is derived from an EMBL/GenBank/DDBJ whole genome shotgun (WGS) entry which is preliminary data.</text>
</comment>
<dbReference type="SMART" id="SM00027">
    <property type="entry name" value="EH"/>
    <property type="match status" value="1"/>
</dbReference>
<name>A0ABR0KBA0_9EURO</name>
<feature type="region of interest" description="Disordered" evidence="1">
    <location>
        <begin position="255"/>
        <end position="303"/>
    </location>
</feature>
<feature type="compositionally biased region" description="Basic and acidic residues" evidence="1">
    <location>
        <begin position="165"/>
        <end position="174"/>
    </location>
</feature>
<dbReference type="EMBL" id="JAVRRG010000054">
    <property type="protein sequence ID" value="KAK5092651.1"/>
    <property type="molecule type" value="Genomic_DNA"/>
</dbReference>
<dbReference type="PROSITE" id="PS50031">
    <property type="entry name" value="EH"/>
    <property type="match status" value="1"/>
</dbReference>
<feature type="region of interest" description="Disordered" evidence="1">
    <location>
        <begin position="315"/>
        <end position="390"/>
    </location>
</feature>
<feature type="region of interest" description="Disordered" evidence="1">
    <location>
        <begin position="62"/>
        <end position="122"/>
    </location>
</feature>
<organism evidence="3 4">
    <name type="scientific">Lithohypha guttulata</name>
    <dbReference type="NCBI Taxonomy" id="1690604"/>
    <lineage>
        <taxon>Eukaryota</taxon>
        <taxon>Fungi</taxon>
        <taxon>Dikarya</taxon>
        <taxon>Ascomycota</taxon>
        <taxon>Pezizomycotina</taxon>
        <taxon>Eurotiomycetes</taxon>
        <taxon>Chaetothyriomycetidae</taxon>
        <taxon>Chaetothyriales</taxon>
        <taxon>Trichomeriaceae</taxon>
        <taxon>Lithohypha</taxon>
    </lineage>
</organism>
<feature type="compositionally biased region" description="Polar residues" evidence="1">
    <location>
        <begin position="317"/>
        <end position="328"/>
    </location>
</feature>
<evidence type="ECO:0000313" key="4">
    <source>
        <dbReference type="Proteomes" id="UP001345013"/>
    </source>
</evidence>
<sequence>MSQHHRSWKPSTAAKPSHLASVTSTTPSKSLAALQGATTAFITKPKATSSAVKQLRSQYEPAHAVVSSHDTRGRFGEGPDAATKDSQMRRSPSRGRHISPEHARLAGARTAASGARLPVSDSMDRTSSMIAARLVSASPSPTRGLASVRPPAEPETLDSASAPHVGDKQVDKNDAAPAVAASRGSHHSAAIRQTTVKSLSLGKIPRLPPKHTAVVPRENRKELKANTPQQTGSLPIPIPLKRANTHADDIISATRATPSNDVPISLERSKPSAPAARKGRPLVRSPLQADLTGSKQHQRLSRQETISRMADAMVASSLASTRTSSPTKALQGHASKRRSASAHNLHRLPSTEHRLLATEPRKLPTQHKPQRPMKQTLRKSSPDDEDDNLEIEKRGRRHLVRKHPNMHREGDRRRWRDKVTEMERKRYEGVFAANRGLLLKSMDPRASPSRIVDPSSESNQVVNVVVRDIWERSRLPHQVLEQIYDLVAPRDTPALGRDQFVVGLWLIDQKLRGRKLPVKVSESVWSSVRHYHGIKV</sequence>
<evidence type="ECO:0000256" key="1">
    <source>
        <dbReference type="SAM" id="MobiDB-lite"/>
    </source>
</evidence>
<accession>A0ABR0KBA0</accession>
<dbReference type="SUPFAM" id="SSF47473">
    <property type="entry name" value="EF-hand"/>
    <property type="match status" value="1"/>
</dbReference>
<keyword evidence="4" id="KW-1185">Reference proteome</keyword>
<feature type="compositionally biased region" description="Polar residues" evidence="1">
    <location>
        <begin position="20"/>
        <end position="29"/>
    </location>
</feature>
<dbReference type="Proteomes" id="UP001345013">
    <property type="component" value="Unassembled WGS sequence"/>
</dbReference>
<dbReference type="InterPro" id="IPR011992">
    <property type="entry name" value="EF-hand-dom_pair"/>
</dbReference>
<feature type="compositionally biased region" description="Basic and acidic residues" evidence="1">
    <location>
        <begin position="349"/>
        <end position="362"/>
    </location>
</feature>
<feature type="compositionally biased region" description="Basic residues" evidence="1">
    <location>
        <begin position="334"/>
        <end position="346"/>
    </location>
</feature>
<dbReference type="Gene3D" id="1.10.238.10">
    <property type="entry name" value="EF-hand"/>
    <property type="match status" value="1"/>
</dbReference>
<feature type="domain" description="EH" evidence="2">
    <location>
        <begin position="423"/>
        <end position="531"/>
    </location>
</feature>
<evidence type="ECO:0000313" key="3">
    <source>
        <dbReference type="EMBL" id="KAK5092651.1"/>
    </source>
</evidence>
<reference evidence="3 4" key="1">
    <citation type="submission" date="2023-08" db="EMBL/GenBank/DDBJ databases">
        <title>Black Yeasts Isolated from many extreme environments.</title>
        <authorList>
            <person name="Coleine C."/>
            <person name="Stajich J.E."/>
            <person name="Selbmann L."/>
        </authorList>
    </citation>
    <scope>NUCLEOTIDE SEQUENCE [LARGE SCALE GENOMIC DNA]</scope>
    <source>
        <strain evidence="3 4">CCFEE 5885</strain>
    </source>
</reference>
<protein>
    <submittedName>
        <fullName evidence="3">Increased rDNA silencing protein</fullName>
    </submittedName>
</protein>
<dbReference type="InterPro" id="IPR000261">
    <property type="entry name" value="EH_dom"/>
</dbReference>
<feature type="region of interest" description="Disordered" evidence="1">
    <location>
        <begin position="136"/>
        <end position="240"/>
    </location>
</feature>
<feature type="compositionally biased region" description="Basic and acidic residues" evidence="1">
    <location>
        <begin position="69"/>
        <end position="88"/>
    </location>
</feature>
<proteinExistence type="predicted"/>
<evidence type="ECO:0000259" key="2">
    <source>
        <dbReference type="PROSITE" id="PS50031"/>
    </source>
</evidence>
<gene>
    <name evidence="3" type="primary">IRS4</name>
    <name evidence="3" type="ORF">LTR24_004987</name>
</gene>